<dbReference type="SUPFAM" id="SSF47729">
    <property type="entry name" value="IHF-like DNA-binding proteins"/>
    <property type="match status" value="1"/>
</dbReference>
<reference evidence="4" key="1">
    <citation type="submission" date="2025-08" db="UniProtKB">
        <authorList>
            <consortium name="RefSeq"/>
        </authorList>
    </citation>
    <scope>IDENTIFICATION</scope>
</reference>
<dbReference type="InterPro" id="IPR028034">
    <property type="entry name" value="HU-CCDC81"/>
</dbReference>
<evidence type="ECO:0000259" key="2">
    <source>
        <dbReference type="Pfam" id="PF18289"/>
    </source>
</evidence>
<protein>
    <submittedName>
        <fullName evidence="4">Coiled-coil domain-containing protein 81 isoform X3</fullName>
    </submittedName>
</protein>
<evidence type="ECO:0000313" key="4">
    <source>
        <dbReference type="RefSeq" id="XP_065648366.1"/>
    </source>
</evidence>
<dbReference type="Proteomes" id="UP001652625">
    <property type="component" value="Chromosome 03"/>
</dbReference>
<evidence type="ECO:0000313" key="3">
    <source>
        <dbReference type="Proteomes" id="UP001652625"/>
    </source>
</evidence>
<dbReference type="InterPro" id="IPR026295">
    <property type="entry name" value="CCD81"/>
</dbReference>
<dbReference type="RefSeq" id="XP_065648366.1">
    <property type="nucleotide sequence ID" value="XM_065792294.1"/>
</dbReference>
<sequence length="692" mass="80993">MVYSPKRHVESIKQLIIISFSNKNSIIKKLGLTPQEVFDIWDNVSQFVEHHLENKKAVKIPGLGVFTFTSVKLDVSQKKFILIQKPVFVISEKFAQNHKLSQVKHSIPGDIPVIPINYSALSHNLNISRDVVEASIKEVINAFAHSIEYNPTCHLGFTTLGSILIHNNLVKMKFLPCFLEKIQQSVGLANIFFKRQKLHKDKFPYQLQNIIEDVYFENERKKDVEDDIEGTSLLKDCPKIRDARIAMYFQNLPTIQQNLDVSTPCKSNAVFPTTPPKKAPHSKSVNFKNILKNPIKAINSNKDIIEELKKVSDTQCGNCMKNMTDFCYFCYNHTKQNIDIDNANQMKKKEHEYDHIQQLIKHSRDSEVEKLEKHMNDRKVEEARLVAASNLENFETARNNHKQKSHEFNRSFLFKDRLVTPPFHVKQADYGGALDIQVNERFQTMKNDHCKYKFLDTIERMQIADNYQQEQDNISKVKNFKSEEYRKALETQICMKKYLDTSSEIQEERKVSPKTTTLVPFQNHQEVYPSLLLQSPNPDSVQLFKVHGTNKILDMDEKKLQKRRQNELLFKNQMKMAVERREKECVARMALRKEELEMLKRTRNDLLQESFIRNHFNVTQRLELEKSWCAHWKKKNVGEVDEKIRNQSPGLLLHDQCEKYYKCAQCFRKPTNYGKSNVWSESRYVSGSRIML</sequence>
<accession>A0ABM4BH68</accession>
<keyword evidence="3" id="KW-1185">Reference proteome</keyword>
<feature type="domain" description="CCDC81 HU" evidence="1">
    <location>
        <begin position="24"/>
        <end position="102"/>
    </location>
</feature>
<name>A0ABM4BH68_HYDVU</name>
<organism evidence="3 4">
    <name type="scientific">Hydra vulgaris</name>
    <name type="common">Hydra</name>
    <name type="synonym">Hydra attenuata</name>
    <dbReference type="NCBI Taxonomy" id="6087"/>
    <lineage>
        <taxon>Eukaryota</taxon>
        <taxon>Metazoa</taxon>
        <taxon>Cnidaria</taxon>
        <taxon>Hydrozoa</taxon>
        <taxon>Hydroidolina</taxon>
        <taxon>Anthoathecata</taxon>
        <taxon>Aplanulata</taxon>
        <taxon>Hydridae</taxon>
        <taxon>Hydra</taxon>
    </lineage>
</organism>
<dbReference type="PANTHER" id="PTHR14362">
    <property type="entry name" value="COILED-COIL DOMAIN-CONTAINING PROTEIN 81"/>
    <property type="match status" value="1"/>
</dbReference>
<dbReference type="Pfam" id="PF14908">
    <property type="entry name" value="HU-CCDC81_euk_1"/>
    <property type="match status" value="1"/>
</dbReference>
<dbReference type="InterPro" id="IPR010992">
    <property type="entry name" value="IHF-like_DNA-bd_dom_sf"/>
</dbReference>
<gene>
    <name evidence="4" type="primary">LOC100199885</name>
</gene>
<dbReference type="InterPro" id="IPR040673">
    <property type="entry name" value="CCDC81_HU_dom_2"/>
</dbReference>
<proteinExistence type="predicted"/>
<evidence type="ECO:0000259" key="1">
    <source>
        <dbReference type="Pfam" id="PF14908"/>
    </source>
</evidence>
<feature type="domain" description="CCDC81 HU" evidence="2">
    <location>
        <begin position="112"/>
        <end position="185"/>
    </location>
</feature>
<dbReference type="PANTHER" id="PTHR14362:SF2">
    <property type="entry name" value="COILED-COIL DOMAIN-CONTAINING PROTEIN 81"/>
    <property type="match status" value="1"/>
</dbReference>
<dbReference type="GeneID" id="100199885"/>
<dbReference type="Pfam" id="PF18289">
    <property type="entry name" value="HU-CCDC81_euk_2"/>
    <property type="match status" value="1"/>
</dbReference>